<dbReference type="Proteomes" id="UP000031307">
    <property type="component" value="Unassembled WGS sequence"/>
</dbReference>
<proteinExistence type="predicted"/>
<reference evidence="2 3" key="1">
    <citation type="journal article" date="2014" name="Mol. Biol. Evol.">
        <title>Massive expansion of Ubiquitination-related gene families within the Chlamydiae.</title>
        <authorList>
            <person name="Domman D."/>
            <person name="Collingro A."/>
            <person name="Lagkouvardos I."/>
            <person name="Gehre L."/>
            <person name="Weinmaier T."/>
            <person name="Rattei T."/>
            <person name="Subtil A."/>
            <person name="Horn M."/>
        </authorList>
    </citation>
    <scope>NUCLEOTIDE SEQUENCE [LARGE SCALE GENOMIC DNA]</scope>
    <source>
        <strain evidence="2 3">OEW1</strain>
    </source>
</reference>
<keyword evidence="1" id="KW-1133">Transmembrane helix</keyword>
<feature type="transmembrane region" description="Helical" evidence="1">
    <location>
        <begin position="6"/>
        <end position="28"/>
    </location>
</feature>
<comment type="caution">
    <text evidence="2">The sequence shown here is derived from an EMBL/GenBank/DDBJ whole genome shotgun (WGS) entry which is preliminary data.</text>
</comment>
<dbReference type="AlphaFoldDB" id="A0A0C1C440"/>
<organism evidence="2 3">
    <name type="scientific">Parachlamydia acanthamoebae</name>
    <dbReference type="NCBI Taxonomy" id="83552"/>
    <lineage>
        <taxon>Bacteria</taxon>
        <taxon>Pseudomonadati</taxon>
        <taxon>Chlamydiota</taxon>
        <taxon>Chlamydiia</taxon>
        <taxon>Parachlamydiales</taxon>
        <taxon>Parachlamydiaceae</taxon>
        <taxon>Parachlamydia</taxon>
    </lineage>
</organism>
<name>A0A0C1C440_9BACT</name>
<dbReference type="OMA" id="KIERGAC"/>
<sequence length="68" mass="7427">MSDFTTTLIIAFFAIIVALLLLGLGWLLTGKSKIKPGSCGRDPTQKKDNECGDQFSCTLCDKNDEKKS</sequence>
<evidence type="ECO:0000313" key="2">
    <source>
        <dbReference type="EMBL" id="KIA78286.1"/>
    </source>
</evidence>
<keyword evidence="1" id="KW-0472">Membrane</keyword>
<gene>
    <name evidence="2" type="ORF">DB43_EI00310</name>
</gene>
<keyword evidence="1" id="KW-0812">Transmembrane</keyword>
<dbReference type="PATRIC" id="fig|83552.4.peg.515"/>
<dbReference type="EMBL" id="JSAM01000028">
    <property type="protein sequence ID" value="KIA78286.1"/>
    <property type="molecule type" value="Genomic_DNA"/>
</dbReference>
<accession>A0A0C1C440</accession>
<dbReference type="RefSeq" id="WP_006341630.1">
    <property type="nucleotide sequence ID" value="NZ_BAWW01000007.1"/>
</dbReference>
<evidence type="ECO:0000313" key="3">
    <source>
        <dbReference type="Proteomes" id="UP000031307"/>
    </source>
</evidence>
<protein>
    <submittedName>
        <fullName evidence="2">Uncharacterized protein</fullName>
    </submittedName>
</protein>
<evidence type="ECO:0000256" key="1">
    <source>
        <dbReference type="SAM" id="Phobius"/>
    </source>
</evidence>